<keyword evidence="1" id="KW-1133">Transmembrane helix</keyword>
<sequence length="126" mass="13617">MHPELKHALSVFFYALAYIFSPFALIYGLFTGGVSGYAICGISLSILSASYVLASQPRAQITNREALAEAIFWLLSSGSIAAGLISLLRQSWIAFSISLALCALSLLAWNLSTDKTKTRVKRALIS</sequence>
<gene>
    <name evidence="2" type="ORF">DFO61_2335</name>
</gene>
<proteinExistence type="predicted"/>
<feature type="transmembrane region" description="Helical" evidence="1">
    <location>
        <begin position="36"/>
        <end position="54"/>
    </location>
</feature>
<keyword evidence="1" id="KW-0472">Membrane</keyword>
<keyword evidence="1" id="KW-0812">Transmembrane</keyword>
<evidence type="ECO:0000256" key="1">
    <source>
        <dbReference type="SAM" id="Phobius"/>
    </source>
</evidence>
<organism evidence="2 3">
    <name type="scientific">Ectopseudomonas oleovorans</name>
    <name type="common">Pseudomonas oleovorans</name>
    <dbReference type="NCBI Taxonomy" id="301"/>
    <lineage>
        <taxon>Bacteria</taxon>
        <taxon>Pseudomonadati</taxon>
        <taxon>Pseudomonadota</taxon>
        <taxon>Gammaproteobacteria</taxon>
        <taxon>Pseudomonadales</taxon>
        <taxon>Pseudomonadaceae</taxon>
        <taxon>Ectopseudomonas</taxon>
    </lineage>
</organism>
<accession>A0A397NCV7</accession>
<dbReference type="Proteomes" id="UP000265836">
    <property type="component" value="Unassembled WGS sequence"/>
</dbReference>
<feature type="transmembrane region" description="Helical" evidence="1">
    <location>
        <begin position="66"/>
        <end position="86"/>
    </location>
</feature>
<dbReference type="AlphaFoldDB" id="A0A397NCV7"/>
<reference evidence="2 3" key="1">
    <citation type="submission" date="2018-08" db="EMBL/GenBank/DDBJ databases">
        <title>Genome sequencing of rice bacterial endophytes.</title>
        <authorList>
            <person name="Venturi V."/>
        </authorList>
    </citation>
    <scope>NUCLEOTIDE SEQUENCE [LARGE SCALE GENOMIC DNA]</scope>
    <source>
        <strain evidence="2 3">E1205</strain>
    </source>
</reference>
<protein>
    <submittedName>
        <fullName evidence="2">Uncharacterized protein</fullName>
    </submittedName>
</protein>
<evidence type="ECO:0000313" key="3">
    <source>
        <dbReference type="Proteomes" id="UP000265836"/>
    </source>
</evidence>
<feature type="transmembrane region" description="Helical" evidence="1">
    <location>
        <begin position="12"/>
        <end position="30"/>
    </location>
</feature>
<comment type="caution">
    <text evidence="2">The sequence shown here is derived from an EMBL/GenBank/DDBJ whole genome shotgun (WGS) entry which is preliminary data.</text>
</comment>
<dbReference type="EMBL" id="QXDA01000003">
    <property type="protein sequence ID" value="RIA31611.1"/>
    <property type="molecule type" value="Genomic_DNA"/>
</dbReference>
<evidence type="ECO:0000313" key="2">
    <source>
        <dbReference type="EMBL" id="RIA31611.1"/>
    </source>
</evidence>
<name>A0A397NCV7_ECTOL</name>
<feature type="transmembrane region" description="Helical" evidence="1">
    <location>
        <begin position="92"/>
        <end position="112"/>
    </location>
</feature>